<keyword evidence="7" id="KW-1185">Reference proteome</keyword>
<name>A0A1E3RMI0_MYCFV</name>
<feature type="domain" description="HTH araC/xylS-type" evidence="5">
    <location>
        <begin position="11"/>
        <end position="109"/>
    </location>
</feature>
<dbReference type="SUPFAM" id="SSF46689">
    <property type="entry name" value="Homeodomain-like"/>
    <property type="match status" value="2"/>
</dbReference>
<accession>A0A1E3RMI0</accession>
<evidence type="ECO:0000313" key="6">
    <source>
        <dbReference type="EMBL" id="ODQ91058.1"/>
    </source>
</evidence>
<dbReference type="InterPro" id="IPR018060">
    <property type="entry name" value="HTH_AraC"/>
</dbReference>
<dbReference type="Proteomes" id="UP000094053">
    <property type="component" value="Unassembled WGS sequence"/>
</dbReference>
<evidence type="ECO:0000256" key="4">
    <source>
        <dbReference type="SAM" id="MobiDB-lite"/>
    </source>
</evidence>
<reference evidence="7" key="1">
    <citation type="submission" date="2016-09" db="EMBL/GenBank/DDBJ databases">
        <authorList>
            <person name="Greninger A.L."/>
            <person name="Jerome K.R."/>
            <person name="Mcnair B."/>
            <person name="Wallis C."/>
            <person name="Fang F."/>
        </authorList>
    </citation>
    <scope>NUCLEOTIDE SEQUENCE [LARGE SCALE GENOMIC DNA]</scope>
    <source>
        <strain evidence="7">M6</strain>
    </source>
</reference>
<dbReference type="AlphaFoldDB" id="A0A1E3RMI0"/>
<keyword evidence="1" id="KW-0805">Transcription regulation</keyword>
<gene>
    <name evidence="6" type="ORF">BHQ18_06545</name>
</gene>
<evidence type="ECO:0000259" key="5">
    <source>
        <dbReference type="PROSITE" id="PS01124"/>
    </source>
</evidence>
<dbReference type="Pfam" id="PF12833">
    <property type="entry name" value="HTH_18"/>
    <property type="match status" value="1"/>
</dbReference>
<dbReference type="InterPro" id="IPR009057">
    <property type="entry name" value="Homeodomain-like_sf"/>
</dbReference>
<keyword evidence="2" id="KW-0238">DNA-binding</keyword>
<dbReference type="PROSITE" id="PS00041">
    <property type="entry name" value="HTH_ARAC_FAMILY_1"/>
    <property type="match status" value="1"/>
</dbReference>
<dbReference type="PANTHER" id="PTHR46796">
    <property type="entry name" value="HTH-TYPE TRANSCRIPTIONAL ACTIVATOR RHAS-RELATED"/>
    <property type="match status" value="1"/>
</dbReference>
<dbReference type="InterPro" id="IPR050204">
    <property type="entry name" value="AraC_XylS_family_regulators"/>
</dbReference>
<evidence type="ECO:0000313" key="7">
    <source>
        <dbReference type="Proteomes" id="UP000094053"/>
    </source>
</evidence>
<dbReference type="Gene3D" id="1.10.10.60">
    <property type="entry name" value="Homeodomain-like"/>
    <property type="match status" value="2"/>
</dbReference>
<dbReference type="SMART" id="SM00342">
    <property type="entry name" value="HTH_ARAC"/>
    <property type="match status" value="1"/>
</dbReference>
<evidence type="ECO:0000256" key="2">
    <source>
        <dbReference type="ARBA" id="ARBA00023125"/>
    </source>
</evidence>
<sequence>MAQVPPARYLLRAKDMVDARYAEALTVDDLAAAAGLSRAHFSRMFTKTFGESPRAYLQTRRLERAAALLRYTDRSVADICVMVGLQSVGSFTSSFARVYGLPPAAYRASRPAAALSAPIPSCILKRDTRPRADSRVVKTAHGEKTGRAG</sequence>
<dbReference type="PROSITE" id="PS01124">
    <property type="entry name" value="HTH_ARAC_FAMILY_2"/>
    <property type="match status" value="1"/>
</dbReference>
<organism evidence="6 7">
    <name type="scientific">Mycolicibacterium flavescens</name>
    <name type="common">Mycobacterium flavescens</name>
    <dbReference type="NCBI Taxonomy" id="1776"/>
    <lineage>
        <taxon>Bacteria</taxon>
        <taxon>Bacillati</taxon>
        <taxon>Actinomycetota</taxon>
        <taxon>Actinomycetes</taxon>
        <taxon>Mycobacteriales</taxon>
        <taxon>Mycobacteriaceae</taxon>
        <taxon>Mycolicibacterium</taxon>
    </lineage>
</organism>
<dbReference type="InterPro" id="IPR018062">
    <property type="entry name" value="HTH_AraC-typ_CS"/>
</dbReference>
<dbReference type="GO" id="GO:0003700">
    <property type="term" value="F:DNA-binding transcription factor activity"/>
    <property type="evidence" value="ECO:0007669"/>
    <property type="project" value="InterPro"/>
</dbReference>
<comment type="caution">
    <text evidence="6">The sequence shown here is derived from an EMBL/GenBank/DDBJ whole genome shotgun (WGS) entry which is preliminary data.</text>
</comment>
<feature type="region of interest" description="Disordered" evidence="4">
    <location>
        <begin position="129"/>
        <end position="149"/>
    </location>
</feature>
<protein>
    <submittedName>
        <fullName evidence="6">AraC family transcriptional regulator</fullName>
    </submittedName>
</protein>
<dbReference type="RefSeq" id="WP_069412792.1">
    <property type="nucleotide sequence ID" value="NZ_JACKUL010000024.1"/>
</dbReference>
<dbReference type="GO" id="GO:0043565">
    <property type="term" value="F:sequence-specific DNA binding"/>
    <property type="evidence" value="ECO:0007669"/>
    <property type="project" value="InterPro"/>
</dbReference>
<dbReference type="STRING" id="1776.BHQ18_06545"/>
<evidence type="ECO:0000256" key="1">
    <source>
        <dbReference type="ARBA" id="ARBA00023015"/>
    </source>
</evidence>
<dbReference type="EMBL" id="MIHA01000004">
    <property type="protein sequence ID" value="ODQ91058.1"/>
    <property type="molecule type" value="Genomic_DNA"/>
</dbReference>
<evidence type="ECO:0000256" key="3">
    <source>
        <dbReference type="ARBA" id="ARBA00023163"/>
    </source>
</evidence>
<proteinExistence type="predicted"/>
<keyword evidence="3" id="KW-0804">Transcription</keyword>
<dbReference type="OrthoDB" id="2060755at2"/>